<evidence type="ECO:0000259" key="19">
    <source>
        <dbReference type="PROSITE" id="PS50103"/>
    </source>
</evidence>
<dbReference type="GO" id="GO:0071007">
    <property type="term" value="C:U2-type catalytic step 2 spliceosome"/>
    <property type="evidence" value="ECO:0007669"/>
    <property type="project" value="TreeGrafter"/>
</dbReference>
<evidence type="ECO:0000256" key="14">
    <source>
        <dbReference type="ARBA" id="ARBA00072313"/>
    </source>
</evidence>
<evidence type="ECO:0000313" key="20">
    <source>
        <dbReference type="EMBL" id="KIW70856.1"/>
    </source>
</evidence>
<dbReference type="GO" id="GO:0017070">
    <property type="term" value="F:U6 snRNA binding"/>
    <property type="evidence" value="ECO:0007669"/>
    <property type="project" value="TreeGrafter"/>
</dbReference>
<dbReference type="SUPFAM" id="SSF54928">
    <property type="entry name" value="RNA-binding domain, RBD"/>
    <property type="match status" value="1"/>
</dbReference>
<evidence type="ECO:0000256" key="8">
    <source>
        <dbReference type="ARBA" id="ARBA00022833"/>
    </source>
</evidence>
<dbReference type="Proteomes" id="UP000054266">
    <property type="component" value="Unassembled WGS sequence"/>
</dbReference>
<evidence type="ECO:0000256" key="13">
    <source>
        <dbReference type="ARBA" id="ARBA00025224"/>
    </source>
</evidence>
<feature type="zinc finger region" description="C3H1-type" evidence="16">
    <location>
        <begin position="131"/>
        <end position="158"/>
    </location>
</feature>
<dbReference type="SUPFAM" id="SSF90229">
    <property type="entry name" value="CCCH zinc finger"/>
    <property type="match status" value="1"/>
</dbReference>
<comment type="function">
    <text evidence="13">Involved in the first step of pre-mRNA splicing. Required for cell growth and cell cycle control. Plays a role in the levels of the U1, U4, U5 and U6 snRNAs and the maintenance of the U4/U6 snRNA complex. May provide the link between the 'nineteen complex' NTC spliceosome protein complex and the spliceosome through the U6 snRNA. Associates predominantly with U6 snRNAs in assembled active spliceosomes. Binds directly to the internal stem-loop (ISL) domain of the U6 snRNA and to the pre-mRNA intron near the 5' splice site during the activation and catalytic phases of the spliceosome cycle.</text>
</comment>
<evidence type="ECO:0000256" key="9">
    <source>
        <dbReference type="ARBA" id="ARBA00022884"/>
    </source>
</evidence>
<feature type="region of interest" description="Disordered" evidence="17">
    <location>
        <begin position="1"/>
        <end position="90"/>
    </location>
</feature>
<dbReference type="CDD" id="cd12360">
    <property type="entry name" value="RRM_cwf2"/>
    <property type="match status" value="1"/>
</dbReference>
<evidence type="ECO:0000256" key="17">
    <source>
        <dbReference type="SAM" id="MobiDB-lite"/>
    </source>
</evidence>
<evidence type="ECO:0000256" key="15">
    <source>
        <dbReference type="PROSITE-ProRule" id="PRU00176"/>
    </source>
</evidence>
<dbReference type="InterPro" id="IPR039171">
    <property type="entry name" value="Cwc2/Slt11"/>
</dbReference>
<dbReference type="PANTHER" id="PTHR14089:SF2">
    <property type="entry name" value="PRE-MRNA-SPLICING FACTOR CWC2"/>
    <property type="match status" value="1"/>
</dbReference>
<keyword evidence="6" id="KW-0747">Spliceosome</keyword>
<dbReference type="AlphaFoldDB" id="A0A0D2D045"/>
<evidence type="ECO:0000256" key="12">
    <source>
        <dbReference type="ARBA" id="ARBA00023306"/>
    </source>
</evidence>
<keyword evidence="9 15" id="KW-0694">RNA-binding</keyword>
<comment type="subcellular location">
    <subcellularLocation>
        <location evidence="1">Nucleus</location>
    </subcellularLocation>
</comment>
<keyword evidence="12" id="KW-0131">Cell cycle</keyword>
<dbReference type="Gene3D" id="3.30.70.330">
    <property type="match status" value="1"/>
</dbReference>
<dbReference type="InterPro" id="IPR035979">
    <property type="entry name" value="RBD_domain_sf"/>
</dbReference>
<dbReference type="GO" id="GO:0036002">
    <property type="term" value="F:pre-mRNA binding"/>
    <property type="evidence" value="ECO:0007669"/>
    <property type="project" value="TreeGrafter"/>
</dbReference>
<dbReference type="InterPro" id="IPR000571">
    <property type="entry name" value="Znf_CCCH"/>
</dbReference>
<evidence type="ECO:0000256" key="6">
    <source>
        <dbReference type="ARBA" id="ARBA00022728"/>
    </source>
</evidence>
<reference evidence="20 21" key="1">
    <citation type="submission" date="2015-01" db="EMBL/GenBank/DDBJ databases">
        <title>The Genome Sequence of Capronia semiimmersa CBS27337.</title>
        <authorList>
            <consortium name="The Broad Institute Genomics Platform"/>
            <person name="Cuomo C."/>
            <person name="de Hoog S."/>
            <person name="Gorbushina A."/>
            <person name="Stielow B."/>
            <person name="Teixiera M."/>
            <person name="Abouelleil A."/>
            <person name="Chapman S.B."/>
            <person name="Priest M."/>
            <person name="Young S.K."/>
            <person name="Wortman J."/>
            <person name="Nusbaum C."/>
            <person name="Birren B."/>
        </authorList>
    </citation>
    <scope>NUCLEOTIDE SEQUENCE [LARGE SCALE GENOMIC DNA]</scope>
    <source>
        <strain evidence="20 21">CBS 27337</strain>
    </source>
</reference>
<gene>
    <name evidence="20" type="ORF">PV04_03093</name>
</gene>
<dbReference type="PROSITE" id="PS50103">
    <property type="entry name" value="ZF_C3H1"/>
    <property type="match status" value="1"/>
</dbReference>
<dbReference type="InterPro" id="IPR000504">
    <property type="entry name" value="RRM_dom"/>
</dbReference>
<proteinExistence type="inferred from homology"/>
<keyword evidence="8 16" id="KW-0862">Zinc</keyword>
<feature type="domain" description="C3H1-type" evidence="19">
    <location>
        <begin position="131"/>
        <end position="158"/>
    </location>
</feature>
<dbReference type="GO" id="GO:0008270">
    <property type="term" value="F:zinc ion binding"/>
    <property type="evidence" value="ECO:0007669"/>
    <property type="project" value="UniProtKB-KW"/>
</dbReference>
<evidence type="ECO:0000256" key="3">
    <source>
        <dbReference type="ARBA" id="ARBA00017295"/>
    </source>
</evidence>
<dbReference type="GO" id="GO:0008380">
    <property type="term" value="P:RNA splicing"/>
    <property type="evidence" value="ECO:0007669"/>
    <property type="project" value="UniProtKB-KW"/>
</dbReference>
<dbReference type="FunFam" id="3.30.70.330:FF:000249">
    <property type="entry name" value="Pre-mRNA-splicing factor CWC2, variant"/>
    <property type="match status" value="1"/>
</dbReference>
<feature type="compositionally biased region" description="Basic residues" evidence="17">
    <location>
        <begin position="58"/>
        <end position="70"/>
    </location>
</feature>
<evidence type="ECO:0000256" key="11">
    <source>
        <dbReference type="ARBA" id="ARBA00023242"/>
    </source>
</evidence>
<protein>
    <recommendedName>
        <fullName evidence="3">Pre-mRNA-splicing factor CWC2</fullName>
    </recommendedName>
    <alternativeName>
        <fullName evidence="14">Pre-mRNA-splicing factor cwc2</fullName>
    </alternativeName>
</protein>
<keyword evidence="4" id="KW-0507">mRNA processing</keyword>
<evidence type="ECO:0000256" key="1">
    <source>
        <dbReference type="ARBA" id="ARBA00004123"/>
    </source>
</evidence>
<keyword evidence="10" id="KW-0508">mRNA splicing</keyword>
<feature type="domain" description="RRM" evidence="18">
    <location>
        <begin position="194"/>
        <end position="268"/>
    </location>
</feature>
<keyword evidence="11" id="KW-0539">Nucleus</keyword>
<feature type="compositionally biased region" description="Polar residues" evidence="17">
    <location>
        <begin position="34"/>
        <end position="46"/>
    </location>
</feature>
<feature type="compositionally biased region" description="Low complexity" evidence="17">
    <location>
        <begin position="407"/>
        <end position="424"/>
    </location>
</feature>
<keyword evidence="7 16" id="KW-0863">Zinc-finger</keyword>
<evidence type="ECO:0000256" key="16">
    <source>
        <dbReference type="PROSITE-ProRule" id="PRU00723"/>
    </source>
</evidence>
<sequence>MAEVVQARTTLGAAPASPSRKRSASPSGDEPSNMALTTTNNENSVTAPPPESGEPPTKKTKLIRRKRRPARPQVDPSTIKSEPPPQTGTIFNIWYNKWSGGDREDASLSQHAAPNRCNIRNDSGWTQADKTPGSYFCLFFARGICPKGHECQYLHRLPTIYDVFNPNMDCFGRDKHSDYRDDMGGVGSFMRQNRTLYVGRIHVTDDIEEVVARHFQEWGEIDRIRVLTGRGVAFVTYVNEANSQFAKEAMAHQALDNNEVLNVRWATVDPNPLSQKREAARIEEQAAEAVRRALGEKAVRELEGRETREEREQRKIESSYGLEGYEAPEVIRFNRQKEIEGQGAGDRRLLEAPLTEEGAEDGIVIDDSEAVGSSVQTQAVNGAGTAANENGSSIFGSATLAALRGYASSASPAPRAKPAPVAGPLVAYGSDEDDD</sequence>
<dbReference type="InterPro" id="IPR036855">
    <property type="entry name" value="Znf_CCCH_sf"/>
</dbReference>
<feature type="region of interest" description="Disordered" evidence="17">
    <location>
        <begin position="406"/>
        <end position="435"/>
    </location>
</feature>
<dbReference type="GO" id="GO:0006397">
    <property type="term" value="P:mRNA processing"/>
    <property type="evidence" value="ECO:0007669"/>
    <property type="project" value="UniProtKB-KW"/>
</dbReference>
<dbReference type="Pfam" id="PF00076">
    <property type="entry name" value="RRM_1"/>
    <property type="match status" value="1"/>
</dbReference>
<organism evidence="20 21">
    <name type="scientific">Phialophora macrospora</name>
    <dbReference type="NCBI Taxonomy" id="1851006"/>
    <lineage>
        <taxon>Eukaryota</taxon>
        <taxon>Fungi</taxon>
        <taxon>Dikarya</taxon>
        <taxon>Ascomycota</taxon>
        <taxon>Pezizomycotina</taxon>
        <taxon>Eurotiomycetes</taxon>
        <taxon>Chaetothyriomycetidae</taxon>
        <taxon>Chaetothyriales</taxon>
        <taxon>Herpotrichiellaceae</taxon>
        <taxon>Phialophora</taxon>
    </lineage>
</organism>
<comment type="similarity">
    <text evidence="2">Belongs to the RRM CWC2 family.</text>
</comment>
<dbReference type="HOGENOM" id="CLU_043308_1_0_1"/>
<dbReference type="SMART" id="SM00360">
    <property type="entry name" value="RRM"/>
    <property type="match status" value="1"/>
</dbReference>
<evidence type="ECO:0000259" key="18">
    <source>
        <dbReference type="PROSITE" id="PS50102"/>
    </source>
</evidence>
<dbReference type="STRING" id="5601.A0A0D2D045"/>
<dbReference type="InterPro" id="IPR012677">
    <property type="entry name" value="Nucleotide-bd_a/b_plait_sf"/>
</dbReference>
<dbReference type="Pfam" id="PF16131">
    <property type="entry name" value="Torus"/>
    <property type="match status" value="1"/>
</dbReference>
<evidence type="ECO:0000256" key="5">
    <source>
        <dbReference type="ARBA" id="ARBA00022723"/>
    </source>
</evidence>
<dbReference type="PROSITE" id="PS50102">
    <property type="entry name" value="RRM"/>
    <property type="match status" value="1"/>
</dbReference>
<evidence type="ECO:0000256" key="7">
    <source>
        <dbReference type="ARBA" id="ARBA00022771"/>
    </source>
</evidence>
<dbReference type="PANTHER" id="PTHR14089">
    <property type="entry name" value="PRE-MRNA-SPLICING FACTOR RBM22"/>
    <property type="match status" value="1"/>
</dbReference>
<dbReference type="EMBL" id="KN846957">
    <property type="protein sequence ID" value="KIW70856.1"/>
    <property type="molecule type" value="Genomic_DNA"/>
</dbReference>
<accession>A0A0D2D045</accession>
<name>A0A0D2D045_9EURO</name>
<dbReference type="GO" id="GO:0000974">
    <property type="term" value="C:Prp19 complex"/>
    <property type="evidence" value="ECO:0007669"/>
    <property type="project" value="TreeGrafter"/>
</dbReference>
<keyword evidence="21" id="KW-1185">Reference proteome</keyword>
<dbReference type="InterPro" id="IPR034181">
    <property type="entry name" value="Cwc2_RRM"/>
</dbReference>
<keyword evidence="5 16" id="KW-0479">Metal-binding</keyword>
<evidence type="ECO:0000256" key="4">
    <source>
        <dbReference type="ARBA" id="ARBA00022664"/>
    </source>
</evidence>
<evidence type="ECO:0000313" key="21">
    <source>
        <dbReference type="Proteomes" id="UP000054266"/>
    </source>
</evidence>
<dbReference type="GO" id="GO:0071006">
    <property type="term" value="C:U2-type catalytic step 1 spliceosome"/>
    <property type="evidence" value="ECO:0007669"/>
    <property type="project" value="TreeGrafter"/>
</dbReference>
<evidence type="ECO:0000256" key="10">
    <source>
        <dbReference type="ARBA" id="ARBA00023187"/>
    </source>
</evidence>
<evidence type="ECO:0000256" key="2">
    <source>
        <dbReference type="ARBA" id="ARBA00008024"/>
    </source>
</evidence>
<dbReference type="InterPro" id="IPR032297">
    <property type="entry name" value="Torus"/>
</dbReference>